<name>A0A3R8J731_9LACO</name>
<dbReference type="RefSeq" id="WP_125072253.1">
    <property type="nucleotide sequence ID" value="NZ_QWZQ01000020.1"/>
</dbReference>
<dbReference type="Proteomes" id="UP000283633">
    <property type="component" value="Unassembled WGS sequence"/>
</dbReference>
<evidence type="ECO:0000313" key="1">
    <source>
        <dbReference type="EMBL" id="RRK10442.1"/>
    </source>
</evidence>
<accession>A0A3R8J731</accession>
<sequence>MTIDIDKYYGKSVKLIDISNQVFTGFVQSVDEAEDGIACIDLINTKQFPDDVVDFKVDEIKSIKIIGG</sequence>
<dbReference type="EMBL" id="QWZQ01000020">
    <property type="protein sequence ID" value="RRK10442.1"/>
    <property type="molecule type" value="Genomic_DNA"/>
</dbReference>
<evidence type="ECO:0000313" key="2">
    <source>
        <dbReference type="Proteomes" id="UP000283633"/>
    </source>
</evidence>
<organism evidence="1 2">
    <name type="scientific">Lactiplantibacillus garii</name>
    <dbReference type="NCBI Taxonomy" id="2306423"/>
    <lineage>
        <taxon>Bacteria</taxon>
        <taxon>Bacillati</taxon>
        <taxon>Bacillota</taxon>
        <taxon>Bacilli</taxon>
        <taxon>Lactobacillales</taxon>
        <taxon>Lactobacillaceae</taxon>
        <taxon>Lactiplantibacillus</taxon>
    </lineage>
</organism>
<dbReference type="OrthoDB" id="896935at91061"/>
<keyword evidence="2" id="KW-1185">Reference proteome</keyword>
<reference evidence="1 2" key="1">
    <citation type="submission" date="2018-08" db="EMBL/GenBank/DDBJ databases">
        <title>Genome Lactobacillus garii FI11369.</title>
        <authorList>
            <person name="Diaz M."/>
            <person name="Narbad A."/>
        </authorList>
    </citation>
    <scope>NUCLEOTIDE SEQUENCE [LARGE SCALE GENOMIC DNA]</scope>
    <source>
        <strain evidence="1 2">FI11369</strain>
    </source>
</reference>
<evidence type="ECO:0008006" key="3">
    <source>
        <dbReference type="Google" id="ProtNLM"/>
    </source>
</evidence>
<gene>
    <name evidence="1" type="ORF">D1831_07190</name>
</gene>
<comment type="caution">
    <text evidence="1">The sequence shown here is derived from an EMBL/GenBank/DDBJ whole genome shotgun (WGS) entry which is preliminary data.</text>
</comment>
<protein>
    <recommendedName>
        <fullName evidence="3">DUF2187 domain-containing protein</fullName>
    </recommendedName>
</protein>
<dbReference type="AlphaFoldDB" id="A0A3R8J731"/>
<proteinExistence type="predicted"/>